<name>A0A494YXF7_9BACI</name>
<keyword evidence="3" id="KW-1185">Reference proteome</keyword>
<dbReference type="AlphaFoldDB" id="A0A494YXF7"/>
<protein>
    <submittedName>
        <fullName evidence="2">FxsA family protein</fullName>
    </submittedName>
</protein>
<keyword evidence="1" id="KW-1133">Transmembrane helix</keyword>
<evidence type="ECO:0000313" key="2">
    <source>
        <dbReference type="EMBL" id="RKQ14914.1"/>
    </source>
</evidence>
<accession>A0A494YXF7</accession>
<dbReference type="EMBL" id="RBZO01000017">
    <property type="protein sequence ID" value="RKQ14914.1"/>
    <property type="molecule type" value="Genomic_DNA"/>
</dbReference>
<dbReference type="Pfam" id="PF04186">
    <property type="entry name" value="FxsA"/>
    <property type="match status" value="1"/>
</dbReference>
<feature type="transmembrane region" description="Helical" evidence="1">
    <location>
        <begin position="29"/>
        <end position="50"/>
    </location>
</feature>
<comment type="caution">
    <text evidence="2">The sequence shown here is derived from an EMBL/GenBank/DDBJ whole genome shotgun (WGS) entry which is preliminary data.</text>
</comment>
<gene>
    <name evidence="2" type="ORF">D8M05_11660</name>
</gene>
<dbReference type="GO" id="GO:0016020">
    <property type="term" value="C:membrane"/>
    <property type="evidence" value="ECO:0007669"/>
    <property type="project" value="InterPro"/>
</dbReference>
<dbReference type="PANTHER" id="PTHR35335">
    <property type="entry name" value="UPF0716 PROTEIN FXSA"/>
    <property type="match status" value="1"/>
</dbReference>
<evidence type="ECO:0000313" key="3">
    <source>
        <dbReference type="Proteomes" id="UP000281813"/>
    </source>
</evidence>
<sequence length="129" mass="14495">MRWLLLALLIVPASEIGVFLWIGGIIGPWWVVLLILFTGIIGITIAKYQGMDTWKRARISINKGQAPTEHIIDGICILIGGIFLLSPGFITDTIGFILVLPLTRKPLKHVISTYIKRKIDNGSIIYRKW</sequence>
<keyword evidence="1" id="KW-0472">Membrane</keyword>
<organism evidence="2 3">
    <name type="scientific">Oceanobacillus bengalensis</name>
    <dbReference type="NCBI Taxonomy" id="1435466"/>
    <lineage>
        <taxon>Bacteria</taxon>
        <taxon>Bacillati</taxon>
        <taxon>Bacillota</taxon>
        <taxon>Bacilli</taxon>
        <taxon>Bacillales</taxon>
        <taxon>Bacillaceae</taxon>
        <taxon>Oceanobacillus</taxon>
    </lineage>
</organism>
<dbReference type="NCBIfam" id="NF008528">
    <property type="entry name" value="PRK11463.1-2"/>
    <property type="match status" value="1"/>
</dbReference>
<dbReference type="Proteomes" id="UP000281813">
    <property type="component" value="Unassembled WGS sequence"/>
</dbReference>
<dbReference type="OrthoDB" id="9792788at2"/>
<evidence type="ECO:0000256" key="1">
    <source>
        <dbReference type="SAM" id="Phobius"/>
    </source>
</evidence>
<dbReference type="PANTHER" id="PTHR35335:SF1">
    <property type="entry name" value="UPF0716 PROTEIN FXSA"/>
    <property type="match status" value="1"/>
</dbReference>
<feature type="transmembrane region" description="Helical" evidence="1">
    <location>
        <begin position="71"/>
        <end position="100"/>
    </location>
</feature>
<proteinExistence type="predicted"/>
<dbReference type="InterPro" id="IPR007313">
    <property type="entry name" value="FxsA"/>
</dbReference>
<reference evidence="2 3" key="1">
    <citation type="journal article" date="2015" name="Antonie Van Leeuwenhoek">
        <title>Oceanobacillus bengalensis sp. nov., a bacterium isolated from seawater of the Bay of Bengal.</title>
        <authorList>
            <person name="Yongchang O."/>
            <person name="Xiang W."/>
            <person name="Wang G."/>
        </authorList>
    </citation>
    <scope>NUCLEOTIDE SEQUENCE [LARGE SCALE GENOMIC DNA]</scope>
    <source>
        <strain evidence="2 3">MCCC 1K00260</strain>
    </source>
</reference>
<dbReference type="RefSeq" id="WP_121131968.1">
    <property type="nucleotide sequence ID" value="NZ_JBHUFK010000037.1"/>
</dbReference>
<keyword evidence="1" id="KW-0812">Transmembrane</keyword>